<organism evidence="1 2">
    <name type="scientific">Capnocytophaga bilenii</name>
    <dbReference type="NCBI Taxonomy" id="2819369"/>
    <lineage>
        <taxon>Bacteria</taxon>
        <taxon>Pseudomonadati</taxon>
        <taxon>Bacteroidota</taxon>
        <taxon>Flavobacteriia</taxon>
        <taxon>Flavobacteriales</taxon>
        <taxon>Flavobacteriaceae</taxon>
        <taxon>Capnocytophaga</taxon>
    </lineage>
</organism>
<dbReference type="EMBL" id="JAGDYP010000009">
    <property type="protein sequence ID" value="MBO1884931.1"/>
    <property type="molecule type" value="Genomic_DNA"/>
</dbReference>
<proteinExistence type="predicted"/>
<gene>
    <name evidence="1" type="ORF">J4N46_11040</name>
</gene>
<evidence type="ECO:0000313" key="2">
    <source>
        <dbReference type="Proteomes" id="UP000681610"/>
    </source>
</evidence>
<evidence type="ECO:0000313" key="1">
    <source>
        <dbReference type="EMBL" id="MBO1884931.1"/>
    </source>
</evidence>
<keyword evidence="2" id="KW-1185">Reference proteome</keyword>
<reference evidence="1 2" key="1">
    <citation type="submission" date="2021-03" db="EMBL/GenBank/DDBJ databases">
        <title>Isolation and description of Capnocytophaga bilenii sp. nov., a novel Capnocytophaga species, isolated from a gingivitis subject.</title>
        <authorList>
            <person name="Antezack A."/>
            <person name="Monnet-Corti V."/>
            <person name="La Scola B."/>
        </authorList>
    </citation>
    <scope>NUCLEOTIDE SEQUENCE [LARGE SCALE GENOMIC DNA]</scope>
    <source>
        <strain evidence="1 2">Marseille-Q4570</strain>
    </source>
</reference>
<accession>A0ABS3Q030</accession>
<evidence type="ECO:0008006" key="3">
    <source>
        <dbReference type="Google" id="ProtNLM"/>
    </source>
</evidence>
<dbReference type="RefSeq" id="WP_208059336.1">
    <property type="nucleotide sequence ID" value="NZ_JAGDYP010000009.1"/>
</dbReference>
<dbReference type="Proteomes" id="UP000681610">
    <property type="component" value="Unassembled WGS sequence"/>
</dbReference>
<sequence>MPRIYYRERKLHNEPLENNVITTDIFNEIIRMASFIPEGELQIFELPQKSSSFFFWKNDKAFKYAVVWNTEMPHTTYEYGDFFLPKALVFYDVKDAYFPSEYFSIVNIDDALEVGVSRAGINTAWYEQPLLWHKVTQPKCMRRLEKSVKELHNILSKNE</sequence>
<protein>
    <recommendedName>
        <fullName evidence="3">DUF402 domain-containing protein</fullName>
    </recommendedName>
</protein>
<name>A0ABS3Q030_9FLAO</name>
<comment type="caution">
    <text evidence="1">The sequence shown here is derived from an EMBL/GenBank/DDBJ whole genome shotgun (WGS) entry which is preliminary data.</text>
</comment>